<keyword evidence="2" id="KW-1185">Reference proteome</keyword>
<dbReference type="Proteomes" id="UP001254848">
    <property type="component" value="Unassembled WGS sequence"/>
</dbReference>
<proteinExistence type="predicted"/>
<protein>
    <submittedName>
        <fullName evidence="1">Uncharacterized protein</fullName>
    </submittedName>
</protein>
<dbReference type="EMBL" id="JAUOZS010000001">
    <property type="protein sequence ID" value="MDT8903858.1"/>
    <property type="molecule type" value="Genomic_DNA"/>
</dbReference>
<dbReference type="SUPFAM" id="SSF53756">
    <property type="entry name" value="UDP-Glycosyltransferase/glycogen phosphorylase"/>
    <property type="match status" value="1"/>
</dbReference>
<dbReference type="InterPro" id="IPR043148">
    <property type="entry name" value="TagF_C"/>
</dbReference>
<sequence>MKLEQDMSLINELENEFPVQHWTIADIHIWPLIRIPLSFTLNAQGSEAKRYKTTGDKRILNKIRQIISFGSGALRQLSASLKDNQHNDCTERADVLIISATKDRLLKLPNGQYYDIHCDYISDAIKKLGKRVLTYEIAPQNHYLLPRYSISHFSQAQLDWIRIKAEIEFLANRKPLAKVKLPSYDDFRRALEERNIYFSLPSPEQLLKQVFVISRTAAYFEKVIKSKRISLAMVCDYCSTAGLAMNLACRRMGIISVDIQHGVAGNLHGSYSRWTKVPLTGYELLPKIFWCWSEDDVATINSWNNGVMKYHQAIVGGNSWEELWLDPKNEIGNYYDKILAKEFPGKINEKRILVTLQTGGLIPPVIVQTIKEAPSSWRWYIRFHPYMTQEERNHINKELDRECRQANIDLTISNTLPLMALLRNVDVMITEWSATVIDAKIMKTPSVVVHRYAEEYFAREIEQGWVRPAYNPPKILAAITDQISAKEMLRSKELIVPSVSKALEAVKILLNIG</sequence>
<dbReference type="RefSeq" id="WP_413782300.1">
    <property type="nucleotide sequence ID" value="NZ_JAUOZS010000001.1"/>
</dbReference>
<dbReference type="Gene3D" id="3.40.50.12580">
    <property type="match status" value="1"/>
</dbReference>
<evidence type="ECO:0000313" key="2">
    <source>
        <dbReference type="Proteomes" id="UP001254848"/>
    </source>
</evidence>
<evidence type="ECO:0000313" key="1">
    <source>
        <dbReference type="EMBL" id="MDT8903858.1"/>
    </source>
</evidence>
<reference evidence="1 2" key="1">
    <citation type="submission" date="2023-07" db="EMBL/GenBank/DDBJ databases">
        <title>The novel representative of Negativicutes class, Anaeroselena agilis gen. nov. sp. nov.</title>
        <authorList>
            <person name="Prokofeva M.I."/>
            <person name="Elcheninov A.G."/>
            <person name="Klyukina A."/>
            <person name="Kublanov I.V."/>
            <person name="Frolov E.N."/>
            <person name="Podosokorskaya O.A."/>
        </authorList>
    </citation>
    <scope>NUCLEOTIDE SEQUENCE [LARGE SCALE GENOMIC DNA]</scope>
    <source>
        <strain evidence="1 2">4137-cl</strain>
    </source>
</reference>
<accession>A0ABU3P5R5</accession>
<gene>
    <name evidence="1" type="ORF">Q4T40_21720</name>
</gene>
<name>A0ABU3P5R5_9FIRM</name>
<organism evidence="1 2">
    <name type="scientific">Anaeroselena agilis</name>
    <dbReference type="NCBI Taxonomy" id="3063788"/>
    <lineage>
        <taxon>Bacteria</taxon>
        <taxon>Bacillati</taxon>
        <taxon>Bacillota</taxon>
        <taxon>Negativicutes</taxon>
        <taxon>Acetonemataceae</taxon>
        <taxon>Anaeroselena</taxon>
    </lineage>
</organism>
<comment type="caution">
    <text evidence="1">The sequence shown here is derived from an EMBL/GenBank/DDBJ whole genome shotgun (WGS) entry which is preliminary data.</text>
</comment>